<protein>
    <submittedName>
        <fullName evidence="2">Uncharacterized protein</fullName>
    </submittedName>
</protein>
<reference evidence="2 3" key="1">
    <citation type="submission" date="2011-10" db="EMBL/GenBank/DDBJ databases">
        <authorList>
            <person name="Genoscope - CEA"/>
        </authorList>
    </citation>
    <scope>NUCLEOTIDE SEQUENCE [LARGE SCALE GENOMIC DNA]</scope>
    <source>
        <strain evidence="2 3">RCC 1105</strain>
    </source>
</reference>
<feature type="region of interest" description="Disordered" evidence="1">
    <location>
        <begin position="262"/>
        <end position="282"/>
    </location>
</feature>
<feature type="compositionally biased region" description="Basic and acidic residues" evidence="1">
    <location>
        <begin position="119"/>
        <end position="130"/>
    </location>
</feature>
<gene>
    <name evidence="2" type="ORF">Bathy03g02550</name>
</gene>
<dbReference type="AlphaFoldDB" id="K8ED45"/>
<dbReference type="RefSeq" id="XP_007514464.1">
    <property type="nucleotide sequence ID" value="XM_007514402.1"/>
</dbReference>
<dbReference type="Proteomes" id="UP000198341">
    <property type="component" value="Chromosome 3"/>
</dbReference>
<dbReference type="GeneID" id="19016792"/>
<evidence type="ECO:0000256" key="1">
    <source>
        <dbReference type="SAM" id="MobiDB-lite"/>
    </source>
</evidence>
<feature type="compositionally biased region" description="Polar residues" evidence="1">
    <location>
        <begin position="143"/>
        <end position="162"/>
    </location>
</feature>
<feature type="compositionally biased region" description="Low complexity" evidence="1">
    <location>
        <begin position="192"/>
        <end position="221"/>
    </location>
</feature>
<keyword evidence="3" id="KW-1185">Reference proteome</keyword>
<evidence type="ECO:0000313" key="3">
    <source>
        <dbReference type="Proteomes" id="UP000198341"/>
    </source>
</evidence>
<feature type="compositionally biased region" description="Low complexity" evidence="1">
    <location>
        <begin position="23"/>
        <end position="39"/>
    </location>
</feature>
<dbReference type="KEGG" id="bpg:Bathy03g02550"/>
<evidence type="ECO:0000313" key="2">
    <source>
        <dbReference type="EMBL" id="CCO15901.1"/>
    </source>
</evidence>
<accession>K8ED45</accession>
<sequence>MAKGNKKKAKKRAQKAVGNAAPTTTTTTTTGGATGTTTTLPKPLNDSNKMTPKSGPGVPPSPSKPIRLPSPEQAASLEKLQSFPTPTKSNGKDVEKTPEYVWKAPYEPGSAWADQVDSDMFKRGGGEKKSAASPSPGGKRLSMTPQSVAIESSSLSPKNMTEASPGKTERVIAEATSPARIPDAKKAPTPPAAATRQPSPLSRQSQPQYAQQQQQQQYQPQPKVPTPQRKAQIERKSFIERTFTPAKEKLDKNPLIAEIVREREEAAKKQDKTSGDKSGGEKSFLENTLANLKENKIAAIGIGAGAVAFLVKTMGKGQQKSRA</sequence>
<organism evidence="2 3">
    <name type="scientific">Bathycoccus prasinos</name>
    <dbReference type="NCBI Taxonomy" id="41875"/>
    <lineage>
        <taxon>Eukaryota</taxon>
        <taxon>Viridiplantae</taxon>
        <taxon>Chlorophyta</taxon>
        <taxon>Mamiellophyceae</taxon>
        <taxon>Mamiellales</taxon>
        <taxon>Bathycoccaceae</taxon>
        <taxon>Bathycoccus</taxon>
    </lineage>
</organism>
<feature type="region of interest" description="Disordered" evidence="1">
    <location>
        <begin position="1"/>
        <end position="235"/>
    </location>
</feature>
<feature type="compositionally biased region" description="Basic residues" evidence="1">
    <location>
        <begin position="1"/>
        <end position="14"/>
    </location>
</feature>
<name>K8ED45_9CHLO</name>
<proteinExistence type="predicted"/>
<dbReference type="EMBL" id="FO082276">
    <property type="protein sequence ID" value="CCO15901.1"/>
    <property type="molecule type" value="Genomic_DNA"/>
</dbReference>